<dbReference type="SUPFAM" id="SSF56235">
    <property type="entry name" value="N-terminal nucleophile aminohydrolases (Ntn hydrolases)"/>
    <property type="match status" value="1"/>
</dbReference>
<dbReference type="Proteomes" id="UP000236416">
    <property type="component" value="Unassembled WGS sequence"/>
</dbReference>
<protein>
    <submittedName>
        <fullName evidence="4">Choloylglycine hydrolase</fullName>
    </submittedName>
</protein>
<organism evidence="4 5">
    <name type="scientific">Chromobacterium sinusclupearum</name>
    <dbReference type="NCBI Taxonomy" id="2077146"/>
    <lineage>
        <taxon>Bacteria</taxon>
        <taxon>Pseudomonadati</taxon>
        <taxon>Pseudomonadota</taxon>
        <taxon>Betaproteobacteria</taxon>
        <taxon>Neisseriales</taxon>
        <taxon>Chromobacteriaceae</taxon>
        <taxon>Chromobacterium</taxon>
    </lineage>
</organism>
<evidence type="ECO:0000256" key="1">
    <source>
        <dbReference type="ARBA" id="ARBA00006625"/>
    </source>
</evidence>
<keyword evidence="5" id="KW-1185">Reference proteome</keyword>
<dbReference type="Gene3D" id="3.60.60.10">
    <property type="entry name" value="Penicillin V Acylase, Chain A"/>
    <property type="match status" value="1"/>
</dbReference>
<dbReference type="CDD" id="cd01902">
    <property type="entry name" value="Ntn_CGH"/>
    <property type="match status" value="1"/>
</dbReference>
<dbReference type="InterPro" id="IPR029055">
    <property type="entry name" value="Ntn_hydrolases_N"/>
</dbReference>
<dbReference type="InterPro" id="IPR029132">
    <property type="entry name" value="CBAH/NAAA_C"/>
</dbReference>
<evidence type="ECO:0000313" key="4">
    <source>
        <dbReference type="EMBL" id="POA98028.1"/>
    </source>
</evidence>
<proteinExistence type="inferred from homology"/>
<dbReference type="Pfam" id="PF02275">
    <property type="entry name" value="CBAH"/>
    <property type="match status" value="1"/>
</dbReference>
<name>A0A2K4MLU6_9NEIS</name>
<dbReference type="InterPro" id="IPR052193">
    <property type="entry name" value="Peptidase_C59"/>
</dbReference>
<evidence type="ECO:0000256" key="2">
    <source>
        <dbReference type="ARBA" id="ARBA00022801"/>
    </source>
</evidence>
<dbReference type="PANTHER" id="PTHR35527">
    <property type="entry name" value="CHOLOYLGLYCINE HYDROLASE"/>
    <property type="match status" value="1"/>
</dbReference>
<evidence type="ECO:0000313" key="5">
    <source>
        <dbReference type="Proteomes" id="UP000236416"/>
    </source>
</evidence>
<reference evidence="4 5" key="1">
    <citation type="submission" date="2018-01" db="EMBL/GenBank/DDBJ databases">
        <title>Genomic Sequence of Chromobacterium MWU13-2610 from wild cranberry bogs within the Cape Cod National Seashore.</title>
        <authorList>
            <person name="O'Hara-Hanley K."/>
            <person name="Soby S."/>
            <person name="Harrison A."/>
        </authorList>
    </citation>
    <scope>NUCLEOTIDE SEQUENCE [LARGE SCALE GENOMIC DNA]</scope>
    <source>
        <strain evidence="4 5">MWU13-2610</strain>
    </source>
</reference>
<keyword evidence="2 4" id="KW-0378">Hydrolase</keyword>
<comment type="caution">
    <text evidence="4">The sequence shown here is derived from an EMBL/GenBank/DDBJ whole genome shotgun (WGS) entry which is preliminary data.</text>
</comment>
<sequence length="351" mass="38512">MDMKTALHSLLIASTTSFVLWSPAADACTRTLWNTNHLAVLAGRSMDWAESTQPRLMILPRGMARDGGKLGPATVIKDNAARWTAKYGSVVTSAYGVGAVDGMNEKGLAMHLLFLTATDYGAREPGKQGVQAGLWGQYLLDNAATVAEALEAMQRIQPVMVEYAGFKSSLHLAIEDASGDSALIQYVDGKPKIYHGREFRVLTNDPPYEQQLAELKKWDFSQATRETPLPGNVNPVDRFIRANYFLSTLREPQSQRQAVASILSVARNASVPFNAPYKTPGSTYDTEYRTVADLSNRQYFFELASSPNVIRVDLDQIDFSAGAPARMLNPDNVELSGSVNQQFQPLAKAPF</sequence>
<dbReference type="PANTHER" id="PTHR35527:SF2">
    <property type="entry name" value="HYDROLASE"/>
    <property type="match status" value="1"/>
</dbReference>
<dbReference type="AlphaFoldDB" id="A0A2K4MLU6"/>
<feature type="domain" description="Choloylglycine hydrolase/NAAA C-terminal" evidence="3">
    <location>
        <begin position="28"/>
        <end position="318"/>
    </location>
</feature>
<evidence type="ECO:0000259" key="3">
    <source>
        <dbReference type="Pfam" id="PF02275"/>
    </source>
</evidence>
<accession>A0A2K4MLU6</accession>
<gene>
    <name evidence="4" type="ORF">C2134_14965</name>
</gene>
<comment type="similarity">
    <text evidence="1">Belongs to the peptidase C59 family.</text>
</comment>
<dbReference type="GO" id="GO:0016787">
    <property type="term" value="F:hydrolase activity"/>
    <property type="evidence" value="ECO:0007669"/>
    <property type="project" value="UniProtKB-KW"/>
</dbReference>
<dbReference type="EMBL" id="PPTF01000068">
    <property type="protein sequence ID" value="POA98028.1"/>
    <property type="molecule type" value="Genomic_DNA"/>
</dbReference>